<keyword evidence="3" id="KW-1185">Reference proteome</keyword>
<dbReference type="RefSeq" id="WP_007620813.1">
    <property type="nucleotide sequence ID" value="NZ_BANX01000016.1"/>
</dbReference>
<evidence type="ECO:0000256" key="1">
    <source>
        <dbReference type="SAM" id="Phobius"/>
    </source>
</evidence>
<evidence type="ECO:0000313" key="2">
    <source>
        <dbReference type="EMBL" id="GAC68570.1"/>
    </source>
</evidence>
<evidence type="ECO:0000313" key="3">
    <source>
        <dbReference type="Proteomes" id="UP000011666"/>
    </source>
</evidence>
<comment type="caution">
    <text evidence="2">The sequence shown here is derived from an EMBL/GenBank/DDBJ whole genome shotgun (WGS) entry which is preliminary data.</text>
</comment>
<keyword evidence="1" id="KW-0472">Membrane</keyword>
<feature type="transmembrane region" description="Helical" evidence="1">
    <location>
        <begin position="66"/>
        <end position="87"/>
    </location>
</feature>
<proteinExistence type="predicted"/>
<dbReference type="EMBL" id="BANX01000016">
    <property type="protein sequence ID" value="GAC68570.1"/>
    <property type="molecule type" value="Genomic_DNA"/>
</dbReference>
<gene>
    <name evidence="2" type="ORF">GS4_16_01000</name>
</gene>
<dbReference type="OrthoDB" id="9837853at2"/>
<protein>
    <submittedName>
        <fullName evidence="2">Uncharacterized protein</fullName>
    </submittedName>
</protein>
<reference evidence="2 3" key="1">
    <citation type="submission" date="2013-01" db="EMBL/GenBank/DDBJ databases">
        <title>Whole genome shotgun sequence of Gordonia soli NBRC 108243.</title>
        <authorList>
            <person name="Isaki-Nakamura S."/>
            <person name="Hosoyama A."/>
            <person name="Tsuchikane K."/>
            <person name="Ando Y."/>
            <person name="Baba S."/>
            <person name="Ohji S."/>
            <person name="Hamada M."/>
            <person name="Tamura T."/>
            <person name="Yamazoe A."/>
            <person name="Yamazaki S."/>
            <person name="Fujita N."/>
        </authorList>
    </citation>
    <scope>NUCLEOTIDE SEQUENCE [LARGE SCALE GENOMIC DNA]</scope>
    <source>
        <strain evidence="2 3">NBRC 108243</strain>
    </source>
</reference>
<keyword evidence="1" id="KW-0812">Transmembrane</keyword>
<name>M0QIV9_9ACTN</name>
<dbReference type="Proteomes" id="UP000011666">
    <property type="component" value="Unassembled WGS sequence"/>
</dbReference>
<dbReference type="eggNOG" id="ENOG5031Z5D">
    <property type="taxonomic scope" value="Bacteria"/>
</dbReference>
<organism evidence="2 3">
    <name type="scientific">Gordonia soli NBRC 108243</name>
    <dbReference type="NCBI Taxonomy" id="1223545"/>
    <lineage>
        <taxon>Bacteria</taxon>
        <taxon>Bacillati</taxon>
        <taxon>Actinomycetota</taxon>
        <taxon>Actinomycetes</taxon>
        <taxon>Mycobacteriales</taxon>
        <taxon>Gordoniaceae</taxon>
        <taxon>Gordonia</taxon>
    </lineage>
</organism>
<keyword evidence="1" id="KW-1133">Transmembrane helix</keyword>
<feature type="transmembrane region" description="Helical" evidence="1">
    <location>
        <begin position="94"/>
        <end position="114"/>
    </location>
</feature>
<dbReference type="AlphaFoldDB" id="M0QIV9"/>
<sequence length="119" mass="12548">MVATPDFTRTKTVWIVLAVAVGTVVGILAVVPLGQLIRSWLDLPEPTAVPLDAVGPINRPFTATYWVPWLLAWTALVATGIATIVPARTRGAGWAYFIAVGFTGGVIALLAGFLEYGLG</sequence>
<accession>M0QIV9</accession>
<feature type="transmembrane region" description="Helical" evidence="1">
    <location>
        <begin position="12"/>
        <end position="37"/>
    </location>
</feature>